<dbReference type="PROSITE" id="PS51318">
    <property type="entry name" value="TAT"/>
    <property type="match status" value="1"/>
</dbReference>
<reference evidence="1" key="1">
    <citation type="journal article" date="2014" name="Int. J. Syst. Evol. Microbiol.">
        <title>Complete genome sequence of Corynebacterium casei LMG S-19264T (=DSM 44701T), isolated from a smear-ripened cheese.</title>
        <authorList>
            <consortium name="US DOE Joint Genome Institute (JGI-PGF)"/>
            <person name="Walter F."/>
            <person name="Albersmeier A."/>
            <person name="Kalinowski J."/>
            <person name="Ruckert C."/>
        </authorList>
    </citation>
    <scope>NUCLEOTIDE SEQUENCE</scope>
    <source>
        <strain evidence="1">JCM 4784</strain>
    </source>
</reference>
<accession>A0A918ZR73</accession>
<dbReference type="AlphaFoldDB" id="A0A918ZR73"/>
<proteinExistence type="predicted"/>
<gene>
    <name evidence="1" type="ORF">GCM10018785_36610</name>
</gene>
<dbReference type="InterPro" id="IPR011042">
    <property type="entry name" value="6-blade_b-propeller_TolB-like"/>
</dbReference>
<evidence type="ECO:0008006" key="3">
    <source>
        <dbReference type="Google" id="ProtNLM"/>
    </source>
</evidence>
<dbReference type="InterPro" id="IPR006311">
    <property type="entry name" value="TAT_signal"/>
</dbReference>
<protein>
    <recommendedName>
        <fullName evidence="3">Superoxide dismutase</fullName>
    </recommendedName>
</protein>
<comment type="caution">
    <text evidence="1">The sequence shown here is derived from an EMBL/GenBank/DDBJ whole genome shotgun (WGS) entry which is preliminary data.</text>
</comment>
<sequence length="352" mass="37079">MAGPHLHNSCVSGGCCVCGDSRAARAARAPQGPRVSRRQVLGAAGPAGAASVPAPSAAAARAESADALWPTEFPLPDGFRPEGIAVGPGPYAWFGSLGGGSLYRASLATGRGETVDTGTDAMSIGLKSDRYGRLFIAGGLARHLRVVEGRSGRVLATYEVGTPATVVNDVVLTRRAAWFTDSTQQQVYGLPLGPRGELPAPRDVVTLPLRGEWVQAPADGFTTNGLARTPDGRGLLVINVHAHGGSLYCVDPRTGDARRVDLGAHRLPDGDGALLLGRTLYVVQQLQNAVDVFRMDATGLRGTAIARITDPRFRIPTTVAAYGNRLYLPNSRFNEEPTPTTPYNAVAVRRVR</sequence>
<dbReference type="Gene3D" id="2.120.10.30">
    <property type="entry name" value="TolB, C-terminal domain"/>
    <property type="match status" value="1"/>
</dbReference>
<dbReference type="EMBL" id="BNBT01000051">
    <property type="protein sequence ID" value="GHE64417.1"/>
    <property type="molecule type" value="Genomic_DNA"/>
</dbReference>
<reference evidence="1" key="2">
    <citation type="submission" date="2020-09" db="EMBL/GenBank/DDBJ databases">
        <authorList>
            <person name="Sun Q."/>
            <person name="Ohkuma M."/>
        </authorList>
    </citation>
    <scope>NUCLEOTIDE SEQUENCE</scope>
    <source>
        <strain evidence="1">JCM 4784</strain>
    </source>
</reference>
<dbReference type="Proteomes" id="UP000608024">
    <property type="component" value="Unassembled WGS sequence"/>
</dbReference>
<evidence type="ECO:0000313" key="1">
    <source>
        <dbReference type="EMBL" id="GHE64417.1"/>
    </source>
</evidence>
<name>A0A918ZR73_9ACTN</name>
<dbReference type="SUPFAM" id="SSF63829">
    <property type="entry name" value="Calcium-dependent phosphotriesterase"/>
    <property type="match status" value="1"/>
</dbReference>
<dbReference type="RefSeq" id="WP_229925731.1">
    <property type="nucleotide sequence ID" value="NZ_BNBT01000051.1"/>
</dbReference>
<evidence type="ECO:0000313" key="2">
    <source>
        <dbReference type="Proteomes" id="UP000608024"/>
    </source>
</evidence>
<organism evidence="1 2">
    <name type="scientific">Streptomyces longispororuber</name>
    <dbReference type="NCBI Taxonomy" id="68230"/>
    <lineage>
        <taxon>Bacteria</taxon>
        <taxon>Bacillati</taxon>
        <taxon>Actinomycetota</taxon>
        <taxon>Actinomycetes</taxon>
        <taxon>Kitasatosporales</taxon>
        <taxon>Streptomycetaceae</taxon>
        <taxon>Streptomyces</taxon>
    </lineage>
</organism>
<keyword evidence="2" id="KW-1185">Reference proteome</keyword>